<evidence type="ECO:0000256" key="1">
    <source>
        <dbReference type="SAM" id="MobiDB-lite"/>
    </source>
</evidence>
<dbReference type="Proteomes" id="UP001302602">
    <property type="component" value="Unassembled WGS sequence"/>
</dbReference>
<dbReference type="AlphaFoldDB" id="A0AAN6U058"/>
<accession>A0AAN6U058</accession>
<name>A0AAN6U058_9PEZI</name>
<organism evidence="2 3">
    <name type="scientific">Parathielavia appendiculata</name>
    <dbReference type="NCBI Taxonomy" id="2587402"/>
    <lineage>
        <taxon>Eukaryota</taxon>
        <taxon>Fungi</taxon>
        <taxon>Dikarya</taxon>
        <taxon>Ascomycota</taxon>
        <taxon>Pezizomycotina</taxon>
        <taxon>Sordariomycetes</taxon>
        <taxon>Sordariomycetidae</taxon>
        <taxon>Sordariales</taxon>
        <taxon>Chaetomiaceae</taxon>
        <taxon>Parathielavia</taxon>
    </lineage>
</organism>
<dbReference type="EMBL" id="MU853228">
    <property type="protein sequence ID" value="KAK4123933.1"/>
    <property type="molecule type" value="Genomic_DNA"/>
</dbReference>
<dbReference type="CDD" id="cd12261">
    <property type="entry name" value="RRM1_3_MRN1"/>
    <property type="match status" value="1"/>
</dbReference>
<reference evidence="2" key="2">
    <citation type="submission" date="2023-05" db="EMBL/GenBank/DDBJ databases">
        <authorList>
            <consortium name="Lawrence Berkeley National Laboratory"/>
            <person name="Steindorff A."/>
            <person name="Hensen N."/>
            <person name="Bonometti L."/>
            <person name="Westerberg I."/>
            <person name="Brannstrom I.O."/>
            <person name="Guillou S."/>
            <person name="Cros-Aarteil S."/>
            <person name="Calhoun S."/>
            <person name="Haridas S."/>
            <person name="Kuo A."/>
            <person name="Mondo S."/>
            <person name="Pangilinan J."/>
            <person name="Riley R."/>
            <person name="Labutti K."/>
            <person name="Andreopoulos B."/>
            <person name="Lipzen A."/>
            <person name="Chen C."/>
            <person name="Yanf M."/>
            <person name="Daum C."/>
            <person name="Ng V."/>
            <person name="Clum A."/>
            <person name="Ohm R."/>
            <person name="Martin F."/>
            <person name="Silar P."/>
            <person name="Natvig D."/>
            <person name="Lalanne C."/>
            <person name="Gautier V."/>
            <person name="Ament-Velasquez S.L."/>
            <person name="Kruys A."/>
            <person name="Hutchinson M.I."/>
            <person name="Powell A.J."/>
            <person name="Barry K."/>
            <person name="Miller A.N."/>
            <person name="Grigoriev I.V."/>
            <person name="Debuchy R."/>
            <person name="Gladieux P."/>
            <person name="Thoren M.H."/>
            <person name="Johannesson H."/>
        </authorList>
    </citation>
    <scope>NUCLEOTIDE SEQUENCE</scope>
    <source>
        <strain evidence="2">CBS 731.68</strain>
    </source>
</reference>
<dbReference type="InterPro" id="IPR012677">
    <property type="entry name" value="Nucleotide-bd_a/b_plait_sf"/>
</dbReference>
<reference evidence="2" key="1">
    <citation type="journal article" date="2023" name="Mol. Phylogenet. Evol.">
        <title>Genome-scale phylogeny and comparative genomics of the fungal order Sordariales.</title>
        <authorList>
            <person name="Hensen N."/>
            <person name="Bonometti L."/>
            <person name="Westerberg I."/>
            <person name="Brannstrom I.O."/>
            <person name="Guillou S."/>
            <person name="Cros-Aarteil S."/>
            <person name="Calhoun S."/>
            <person name="Haridas S."/>
            <person name="Kuo A."/>
            <person name="Mondo S."/>
            <person name="Pangilinan J."/>
            <person name="Riley R."/>
            <person name="LaButti K."/>
            <person name="Andreopoulos B."/>
            <person name="Lipzen A."/>
            <person name="Chen C."/>
            <person name="Yan M."/>
            <person name="Daum C."/>
            <person name="Ng V."/>
            <person name="Clum A."/>
            <person name="Steindorff A."/>
            <person name="Ohm R.A."/>
            <person name="Martin F."/>
            <person name="Silar P."/>
            <person name="Natvig D.O."/>
            <person name="Lalanne C."/>
            <person name="Gautier V."/>
            <person name="Ament-Velasquez S.L."/>
            <person name="Kruys A."/>
            <person name="Hutchinson M.I."/>
            <person name="Powell A.J."/>
            <person name="Barry K."/>
            <person name="Miller A.N."/>
            <person name="Grigoriev I.V."/>
            <person name="Debuchy R."/>
            <person name="Gladieux P."/>
            <person name="Hiltunen Thoren M."/>
            <person name="Johannesson H."/>
        </authorList>
    </citation>
    <scope>NUCLEOTIDE SEQUENCE</scope>
    <source>
        <strain evidence="2">CBS 731.68</strain>
    </source>
</reference>
<sequence>MSSHGGAVTIDRDYFDTLVRRAHFNTNSNKSNGHLSSVVISRAEYDDLMLRAKHYGNLRRNLLRGGVGEETIDLLSQDDETIQTGHKASQPYNAELSEEGGARLGSSTQQATPGAYDQQQDTSHNSHYGRHPERPTWADGEADEDEVDENAASDIDSHLDSPPGANASNVKLEGQRPQFERQCARTLQFSNLADGTSHADITNAVRGGMLLDVFLRNHDRTATVSFLNSEDAKKFYDHVRRHDLYIRNKRVEVKWNDRQFVLAGHLANKIGMGASRNLVIQGYDSRHTEDVIREDLDHIHNLVVVKVEFIGGNCYISLNSVHNAVYARQCMLSRLRYKGKKINYDVDECAQPYPQPALKPRKEATPPKKSFTAAPNRFHLLNLDDDEDDEIAATLQAKKSVGITA</sequence>
<dbReference type="InterPro" id="IPR035979">
    <property type="entry name" value="RBD_domain_sf"/>
</dbReference>
<dbReference type="RefSeq" id="XP_062647704.1">
    <property type="nucleotide sequence ID" value="XM_062796345.1"/>
</dbReference>
<keyword evidence="3" id="KW-1185">Reference proteome</keyword>
<dbReference type="SUPFAM" id="SSF54928">
    <property type="entry name" value="RNA-binding domain, RBD"/>
    <property type="match status" value="1"/>
</dbReference>
<feature type="region of interest" description="Disordered" evidence="1">
    <location>
        <begin position="99"/>
        <end position="177"/>
    </location>
</feature>
<comment type="caution">
    <text evidence="2">The sequence shown here is derived from an EMBL/GenBank/DDBJ whole genome shotgun (WGS) entry which is preliminary data.</text>
</comment>
<evidence type="ECO:0008006" key="4">
    <source>
        <dbReference type="Google" id="ProtNLM"/>
    </source>
</evidence>
<dbReference type="GO" id="GO:0003676">
    <property type="term" value="F:nucleic acid binding"/>
    <property type="evidence" value="ECO:0007669"/>
    <property type="project" value="InterPro"/>
</dbReference>
<feature type="compositionally biased region" description="Acidic residues" evidence="1">
    <location>
        <begin position="140"/>
        <end position="151"/>
    </location>
</feature>
<dbReference type="GeneID" id="87833113"/>
<protein>
    <recommendedName>
        <fullName evidence="4">Negative regulator of differentiation 1</fullName>
    </recommendedName>
</protein>
<gene>
    <name evidence="2" type="ORF">N657DRAFT_681046</name>
</gene>
<proteinExistence type="predicted"/>
<feature type="compositionally biased region" description="Polar residues" evidence="1">
    <location>
        <begin position="105"/>
        <end position="126"/>
    </location>
</feature>
<dbReference type="Gene3D" id="3.30.70.330">
    <property type="match status" value="1"/>
</dbReference>
<evidence type="ECO:0000313" key="2">
    <source>
        <dbReference type="EMBL" id="KAK4123933.1"/>
    </source>
</evidence>
<evidence type="ECO:0000313" key="3">
    <source>
        <dbReference type="Proteomes" id="UP001302602"/>
    </source>
</evidence>